<dbReference type="eggNOG" id="KOG0156">
    <property type="taxonomic scope" value="Eukaryota"/>
</dbReference>
<keyword evidence="5" id="KW-1185">Reference proteome</keyword>
<evidence type="ECO:0000256" key="3">
    <source>
        <dbReference type="ARBA" id="ARBA00023004"/>
    </source>
</evidence>
<keyword evidence="4" id="KW-0503">Monooxygenase</keyword>
<accession>A0A1I7UE41</accession>
<dbReference type="InterPro" id="IPR050182">
    <property type="entry name" value="Cytochrome_P450_fam2"/>
</dbReference>
<dbReference type="GO" id="GO:0006805">
    <property type="term" value="P:xenobiotic metabolic process"/>
    <property type="evidence" value="ECO:0007669"/>
    <property type="project" value="TreeGrafter"/>
</dbReference>
<evidence type="ECO:0000313" key="5">
    <source>
        <dbReference type="Proteomes" id="UP000095282"/>
    </source>
</evidence>
<comment type="similarity">
    <text evidence="1">Belongs to the cytochrome P450 family.</text>
</comment>
<dbReference type="AlphaFoldDB" id="A0A1I7UE41"/>
<evidence type="ECO:0000313" key="6">
    <source>
        <dbReference type="WBParaSite" id="Csp11.Scaffold629.g8403.t1"/>
    </source>
</evidence>
<proteinExistence type="inferred from homology"/>
<evidence type="ECO:0000256" key="2">
    <source>
        <dbReference type="ARBA" id="ARBA00022723"/>
    </source>
</evidence>
<name>A0A1I7UE41_9PELO</name>
<dbReference type="GO" id="GO:0016712">
    <property type="term" value="F:oxidoreductase activity, acting on paired donors, with incorporation or reduction of molecular oxygen, reduced flavin or flavoprotein as one donor, and incorporation of one atom of oxygen"/>
    <property type="evidence" value="ECO:0007669"/>
    <property type="project" value="TreeGrafter"/>
</dbReference>
<keyword evidence="4" id="KW-0560">Oxidoreductase</keyword>
<sequence>MEERIMDEYRYRFGEKSIETCARTFFDLLTGSVINKVLINERFEKDDPDFDRLKTNLSKGLENTGFLDIFCPVEILQSKWLKWRQGPIFEPFDWILELTKRNIRKRVEQIESGQHILHDEPDDFLDAYLLRKQKEEREGVETTFT</sequence>
<evidence type="ECO:0000256" key="1">
    <source>
        <dbReference type="ARBA" id="ARBA00010617"/>
    </source>
</evidence>
<dbReference type="Proteomes" id="UP000095282">
    <property type="component" value="Unplaced"/>
</dbReference>
<dbReference type="GO" id="GO:0005737">
    <property type="term" value="C:cytoplasm"/>
    <property type="evidence" value="ECO:0007669"/>
    <property type="project" value="TreeGrafter"/>
</dbReference>
<dbReference type="Gene3D" id="1.10.630.10">
    <property type="entry name" value="Cytochrome P450"/>
    <property type="match status" value="1"/>
</dbReference>
<dbReference type="PANTHER" id="PTHR24300">
    <property type="entry name" value="CYTOCHROME P450 508A4-RELATED"/>
    <property type="match status" value="1"/>
</dbReference>
<keyword evidence="2" id="KW-0479">Metal-binding</keyword>
<dbReference type="STRING" id="1561998.A0A1I7UE41"/>
<dbReference type="GO" id="GO:0006082">
    <property type="term" value="P:organic acid metabolic process"/>
    <property type="evidence" value="ECO:0007669"/>
    <property type="project" value="TreeGrafter"/>
</dbReference>
<dbReference type="WBParaSite" id="Csp11.Scaffold629.g8403.t1">
    <property type="protein sequence ID" value="Csp11.Scaffold629.g8403.t1"/>
    <property type="gene ID" value="Csp11.Scaffold629.g8403"/>
</dbReference>
<dbReference type="PANTHER" id="PTHR24300:SF86">
    <property type="entry name" value="CYTOCHROME P450 FAMILY"/>
    <property type="match status" value="1"/>
</dbReference>
<evidence type="ECO:0000256" key="4">
    <source>
        <dbReference type="ARBA" id="ARBA00023033"/>
    </source>
</evidence>
<dbReference type="InterPro" id="IPR036396">
    <property type="entry name" value="Cyt_P450_sf"/>
</dbReference>
<keyword evidence="3" id="KW-0408">Iron</keyword>
<reference evidence="6" key="1">
    <citation type="submission" date="2016-11" db="UniProtKB">
        <authorList>
            <consortium name="WormBaseParasite"/>
        </authorList>
    </citation>
    <scope>IDENTIFICATION</scope>
</reference>
<organism evidence="5 6">
    <name type="scientific">Caenorhabditis tropicalis</name>
    <dbReference type="NCBI Taxonomy" id="1561998"/>
    <lineage>
        <taxon>Eukaryota</taxon>
        <taxon>Metazoa</taxon>
        <taxon>Ecdysozoa</taxon>
        <taxon>Nematoda</taxon>
        <taxon>Chromadorea</taxon>
        <taxon>Rhabditida</taxon>
        <taxon>Rhabditina</taxon>
        <taxon>Rhabditomorpha</taxon>
        <taxon>Rhabditoidea</taxon>
        <taxon>Rhabditidae</taxon>
        <taxon>Peloderinae</taxon>
        <taxon>Caenorhabditis</taxon>
    </lineage>
</organism>
<dbReference type="SUPFAM" id="SSF48264">
    <property type="entry name" value="Cytochrome P450"/>
    <property type="match status" value="1"/>
</dbReference>
<dbReference type="GO" id="GO:0020037">
    <property type="term" value="F:heme binding"/>
    <property type="evidence" value="ECO:0007669"/>
    <property type="project" value="InterPro"/>
</dbReference>
<dbReference type="GO" id="GO:0005506">
    <property type="term" value="F:iron ion binding"/>
    <property type="evidence" value="ECO:0007669"/>
    <property type="project" value="InterPro"/>
</dbReference>
<protein>
    <submittedName>
        <fullName evidence="6">Cytochrome P450</fullName>
    </submittedName>
</protein>